<organism evidence="3 4">
    <name type="scientific">Acer negundo</name>
    <name type="common">Box elder</name>
    <dbReference type="NCBI Taxonomy" id="4023"/>
    <lineage>
        <taxon>Eukaryota</taxon>
        <taxon>Viridiplantae</taxon>
        <taxon>Streptophyta</taxon>
        <taxon>Embryophyta</taxon>
        <taxon>Tracheophyta</taxon>
        <taxon>Spermatophyta</taxon>
        <taxon>Magnoliopsida</taxon>
        <taxon>eudicotyledons</taxon>
        <taxon>Gunneridae</taxon>
        <taxon>Pentapetalae</taxon>
        <taxon>rosids</taxon>
        <taxon>malvids</taxon>
        <taxon>Sapindales</taxon>
        <taxon>Sapindaceae</taxon>
        <taxon>Hippocastanoideae</taxon>
        <taxon>Acereae</taxon>
        <taxon>Acer</taxon>
    </lineage>
</organism>
<dbReference type="InterPro" id="IPR026961">
    <property type="entry name" value="PGG_dom"/>
</dbReference>
<evidence type="ECO:0000313" key="3">
    <source>
        <dbReference type="EMBL" id="KAI9198822.1"/>
    </source>
</evidence>
<feature type="transmembrane region" description="Helical" evidence="1">
    <location>
        <begin position="260"/>
        <end position="285"/>
    </location>
</feature>
<dbReference type="Gene3D" id="1.25.40.20">
    <property type="entry name" value="Ankyrin repeat-containing domain"/>
    <property type="match status" value="1"/>
</dbReference>
<feature type="transmembrane region" description="Helical" evidence="1">
    <location>
        <begin position="181"/>
        <end position="199"/>
    </location>
</feature>
<dbReference type="AlphaFoldDB" id="A0AAD5JQ80"/>
<dbReference type="EMBL" id="JAJSOW010000002">
    <property type="protein sequence ID" value="KAI9198822.1"/>
    <property type="molecule type" value="Genomic_DNA"/>
</dbReference>
<feature type="transmembrane region" description="Helical" evidence="1">
    <location>
        <begin position="291"/>
        <end position="310"/>
    </location>
</feature>
<keyword evidence="1" id="KW-0812">Transmembrane</keyword>
<reference evidence="3 4" key="1">
    <citation type="journal article" date="2022" name="Plant J.">
        <title>Strategies of tolerance reflected in two North American maple genomes.</title>
        <authorList>
            <person name="McEvoy S.L."/>
            <person name="Sezen U.U."/>
            <person name="Trouern-Trend A."/>
            <person name="McMahon S.M."/>
            <person name="Schaberg P.G."/>
            <person name="Yang J."/>
            <person name="Wegrzyn J.L."/>
            <person name="Swenson N.G."/>
        </authorList>
    </citation>
    <scope>NUCLEOTIDE SEQUENCE [LARGE SCALE GENOMIC DNA]</scope>
    <source>
        <strain evidence="3">91603</strain>
    </source>
</reference>
<comment type="caution">
    <text evidence="3">The sequence shown here is derived from an EMBL/GenBank/DDBJ whole genome shotgun (WGS) entry which is preliminary data.</text>
</comment>
<evidence type="ECO:0000259" key="2">
    <source>
        <dbReference type="Pfam" id="PF13962"/>
    </source>
</evidence>
<accession>A0AAD5JQ80</accession>
<sequence>MHPKALQLAELLWGTMILLDDTDVSFLIGAPWRLIFYAAEQGNDELLSKLIHAYPDLIFKVDDHGHTIFHIAVLYRHERIFNLIYDIGSIKDLILVIEDKKNNNILHLAARLPPPNRLNIVAGAASPNAAGVFVEVNKLMPPFYVGAKNNKGKTAGTLFTRTHKTLMKEGELWMKKTAESCMLVATLIATVVFAAAFTVPGSVKQDTGAPNFIRKASLTIFAISDTISLISSSCSILTFLSILTSRYAEDDFLWSLPLKLLLGLFTLFISIVAMMAVFCTTLFIVFKEGTIVPAALAVAFAPLPLIMFIIQQIRLILDVVQLISLSNSLFHKTQKGKQLKKQKQL</sequence>
<dbReference type="GO" id="GO:0016020">
    <property type="term" value="C:membrane"/>
    <property type="evidence" value="ECO:0007669"/>
    <property type="project" value="TreeGrafter"/>
</dbReference>
<dbReference type="InterPro" id="IPR036770">
    <property type="entry name" value="Ankyrin_rpt-contain_sf"/>
</dbReference>
<name>A0AAD5JQ80_ACENE</name>
<feature type="transmembrane region" description="Helical" evidence="1">
    <location>
        <begin position="219"/>
        <end position="240"/>
    </location>
</feature>
<feature type="domain" description="PGG" evidence="2">
    <location>
        <begin position="173"/>
        <end position="285"/>
    </location>
</feature>
<protein>
    <recommendedName>
        <fullName evidence="2">PGG domain-containing protein</fullName>
    </recommendedName>
</protein>
<keyword evidence="1" id="KW-0472">Membrane</keyword>
<dbReference type="PANTHER" id="PTHR24177:SF292">
    <property type="entry name" value="ANKYRIN REPEAT FAMILY PROTEIN-RELATED"/>
    <property type="match status" value="1"/>
</dbReference>
<dbReference type="Proteomes" id="UP001064489">
    <property type="component" value="Chromosome 13"/>
</dbReference>
<dbReference type="SUPFAM" id="SSF48403">
    <property type="entry name" value="Ankyrin repeat"/>
    <property type="match status" value="1"/>
</dbReference>
<keyword evidence="1" id="KW-1133">Transmembrane helix</keyword>
<evidence type="ECO:0000313" key="4">
    <source>
        <dbReference type="Proteomes" id="UP001064489"/>
    </source>
</evidence>
<gene>
    <name evidence="3" type="ORF">LWI28_022626</name>
</gene>
<dbReference type="Pfam" id="PF13962">
    <property type="entry name" value="PGG"/>
    <property type="match status" value="1"/>
</dbReference>
<proteinExistence type="predicted"/>
<evidence type="ECO:0000256" key="1">
    <source>
        <dbReference type="SAM" id="Phobius"/>
    </source>
</evidence>
<dbReference type="PANTHER" id="PTHR24177">
    <property type="entry name" value="CASKIN"/>
    <property type="match status" value="1"/>
</dbReference>
<keyword evidence="4" id="KW-1185">Reference proteome</keyword>